<organism evidence="1">
    <name type="scientific">Sesamum latifolium</name>
    <dbReference type="NCBI Taxonomy" id="2727402"/>
    <lineage>
        <taxon>Eukaryota</taxon>
        <taxon>Viridiplantae</taxon>
        <taxon>Streptophyta</taxon>
        <taxon>Embryophyta</taxon>
        <taxon>Tracheophyta</taxon>
        <taxon>Spermatophyta</taxon>
        <taxon>Magnoliopsida</taxon>
        <taxon>eudicotyledons</taxon>
        <taxon>Gunneridae</taxon>
        <taxon>Pentapetalae</taxon>
        <taxon>asterids</taxon>
        <taxon>lamiids</taxon>
        <taxon>Lamiales</taxon>
        <taxon>Pedaliaceae</taxon>
        <taxon>Sesamum</taxon>
    </lineage>
</organism>
<evidence type="ECO:0000313" key="1">
    <source>
        <dbReference type="EMBL" id="KAL0462279.1"/>
    </source>
</evidence>
<reference evidence="1" key="1">
    <citation type="submission" date="2020-06" db="EMBL/GenBank/DDBJ databases">
        <authorList>
            <person name="Li T."/>
            <person name="Hu X."/>
            <person name="Zhang T."/>
            <person name="Song X."/>
            <person name="Zhang H."/>
            <person name="Dai N."/>
            <person name="Sheng W."/>
            <person name="Hou X."/>
            <person name="Wei L."/>
        </authorList>
    </citation>
    <scope>NUCLEOTIDE SEQUENCE</scope>
    <source>
        <strain evidence="1">KEN1</strain>
        <tissue evidence="1">Leaf</tissue>
    </source>
</reference>
<dbReference type="EMBL" id="JACGWN010000001">
    <property type="protein sequence ID" value="KAL0462279.1"/>
    <property type="molecule type" value="Genomic_DNA"/>
</dbReference>
<dbReference type="AlphaFoldDB" id="A0AAW2Y921"/>
<comment type="caution">
    <text evidence="1">The sequence shown here is derived from an EMBL/GenBank/DDBJ whole genome shotgun (WGS) entry which is preliminary data.</text>
</comment>
<accession>A0AAW2Y921</accession>
<protein>
    <submittedName>
        <fullName evidence="1">Uncharacterized protein</fullName>
    </submittedName>
</protein>
<reference evidence="1" key="2">
    <citation type="journal article" date="2024" name="Plant">
        <title>Genomic evolution and insights into agronomic trait innovations of Sesamum species.</title>
        <authorList>
            <person name="Miao H."/>
            <person name="Wang L."/>
            <person name="Qu L."/>
            <person name="Liu H."/>
            <person name="Sun Y."/>
            <person name="Le M."/>
            <person name="Wang Q."/>
            <person name="Wei S."/>
            <person name="Zheng Y."/>
            <person name="Lin W."/>
            <person name="Duan Y."/>
            <person name="Cao H."/>
            <person name="Xiong S."/>
            <person name="Wang X."/>
            <person name="Wei L."/>
            <person name="Li C."/>
            <person name="Ma Q."/>
            <person name="Ju M."/>
            <person name="Zhao R."/>
            <person name="Li G."/>
            <person name="Mu C."/>
            <person name="Tian Q."/>
            <person name="Mei H."/>
            <person name="Zhang T."/>
            <person name="Gao T."/>
            <person name="Zhang H."/>
        </authorList>
    </citation>
    <scope>NUCLEOTIDE SEQUENCE</scope>
    <source>
        <strain evidence="1">KEN1</strain>
    </source>
</reference>
<gene>
    <name evidence="1" type="ORF">Slati_0115500</name>
</gene>
<sequence length="66" mass="6875">MDKEGSSPARGSQGRWLSDQVAGSAIRSLAPGSRFQIAGYQVAGSRSLVLRSATCDLHVLNSAVSI</sequence>
<proteinExistence type="predicted"/>
<name>A0AAW2Y921_9LAMI</name>